<dbReference type="PANTHER" id="PTHR21552:SF2">
    <property type="entry name" value="CREB3 REGULATORY FACTOR"/>
    <property type="match status" value="1"/>
</dbReference>
<sequence length="791" mass="87275">MSGSPKLINECSCLSPSTDGMTSIHDWLSSLVHTPKYQVTMTSSNQPVAINESSFLPSSSCQEFSAPHISGNQSYEWREDCLNIVDGQYGVPSQQNCLSTLQQATDWNKCHTATTVICQPSSHPCFNLIAGQNLISNCDPSADSFLPGIPHFGHRPTKSSFAAPFQSLETSYRVLTDAEHVTPANTVQTLLGSTNKMEDEYAQSTLKSGNYICSHPSTDLASKSYDGSAERPGMLLSQLTKPPQNVIDKPNKMCKFDQSPPHTFLHCDYVSDSHVNFARDCTYSHDPVIISRKQVPQSASNDLVCPGNNQTVYEAADSSVDIADFKCERTKSCRSSSGKYSMKSDSTYQHDMCHCLTNSHCLDQVLDISGPTKQTLASSSTYFWQYNSQCKGPKAIRLVDLEGPVLHGEQTVADQPDSTAGFLDGLALFESGEQPVISVQTTSTASLPEYPFVIFEDPVQRRYDLVHCSKLRRGDGNDVTPNLPRLRAMGEELEGLNQQLIEHGEIIVAGTAGGPTSLTSMFLTQPEPFTKISPGLSPLPLDCKLIEQAKREKNKLASKICRLKKKAFHEANKIKYTGLEKEYYELTSVIVQLRRLVTDRLRTWYNMSQSTVGLCTAYPSQDHPFDQSVPTEPHNTPKFVSAAPGRGVTMADINNSCRIPPYYINNTSLTSHALHIYENTHMTHAASRTDALVEEILRIFRAGQTSHPLVRGLAIDDVNPIIASTSEPVEATQVQSLNFCPTSCQKPSVTYKAPSKPSASVMNDNEYLEFVSSFHPPPKFTVSYLPDNQYI</sequence>
<name>G7YUZ6_CLOSI</name>
<gene>
    <name evidence="1" type="ORF">CLF_111492</name>
</gene>
<dbReference type="GO" id="GO:0006986">
    <property type="term" value="P:response to unfolded protein"/>
    <property type="evidence" value="ECO:0007669"/>
    <property type="project" value="InterPro"/>
</dbReference>
<organism evidence="1 2">
    <name type="scientific">Clonorchis sinensis</name>
    <name type="common">Chinese liver fluke</name>
    <dbReference type="NCBI Taxonomy" id="79923"/>
    <lineage>
        <taxon>Eukaryota</taxon>
        <taxon>Metazoa</taxon>
        <taxon>Spiralia</taxon>
        <taxon>Lophotrochozoa</taxon>
        <taxon>Platyhelminthes</taxon>
        <taxon>Trematoda</taxon>
        <taxon>Digenea</taxon>
        <taxon>Opisthorchiida</taxon>
        <taxon>Opisthorchiata</taxon>
        <taxon>Opisthorchiidae</taxon>
        <taxon>Clonorchis</taxon>
    </lineage>
</organism>
<reference key="2">
    <citation type="submission" date="2011-10" db="EMBL/GenBank/DDBJ databases">
        <title>The genome and transcriptome sequence of Clonorchis sinensis provide insights into the carcinogenic liver fluke.</title>
        <authorList>
            <person name="Wang X."/>
            <person name="Huang Y."/>
            <person name="Chen W."/>
            <person name="Liu H."/>
            <person name="Guo L."/>
            <person name="Chen Y."/>
            <person name="Luo F."/>
            <person name="Zhou W."/>
            <person name="Sun J."/>
            <person name="Mao Q."/>
            <person name="Liang P."/>
            <person name="Zhou C."/>
            <person name="Tian Y."/>
            <person name="Men J."/>
            <person name="Lv X."/>
            <person name="Huang L."/>
            <person name="Zhou J."/>
            <person name="Hu Y."/>
            <person name="Li R."/>
            <person name="Zhang F."/>
            <person name="Lei H."/>
            <person name="Li X."/>
            <person name="Hu X."/>
            <person name="Liang C."/>
            <person name="Xu J."/>
            <person name="Wu Z."/>
            <person name="Yu X."/>
        </authorList>
    </citation>
    <scope>NUCLEOTIDE SEQUENCE</scope>
    <source>
        <strain>Henan</strain>
    </source>
</reference>
<dbReference type="PANTHER" id="PTHR21552">
    <property type="entry name" value="ADULT RETINA PROTEIN"/>
    <property type="match status" value="1"/>
</dbReference>
<dbReference type="EMBL" id="DF144373">
    <property type="protein sequence ID" value="GAA56776.1"/>
    <property type="molecule type" value="Genomic_DNA"/>
</dbReference>
<dbReference type="SUPFAM" id="SSF57959">
    <property type="entry name" value="Leucine zipper domain"/>
    <property type="match status" value="1"/>
</dbReference>
<accession>G7YUZ6</accession>
<dbReference type="InterPro" id="IPR039165">
    <property type="entry name" value="CREBRF"/>
</dbReference>
<dbReference type="GO" id="GO:0005634">
    <property type="term" value="C:nucleus"/>
    <property type="evidence" value="ECO:0007669"/>
    <property type="project" value="TreeGrafter"/>
</dbReference>
<dbReference type="CDD" id="cd14809">
    <property type="entry name" value="bZIP_AUREO-like"/>
    <property type="match status" value="1"/>
</dbReference>
<dbReference type="GO" id="GO:0000981">
    <property type="term" value="F:DNA-binding transcription factor activity, RNA polymerase II-specific"/>
    <property type="evidence" value="ECO:0007669"/>
    <property type="project" value="TreeGrafter"/>
</dbReference>
<evidence type="ECO:0000313" key="2">
    <source>
        <dbReference type="Proteomes" id="UP000008909"/>
    </source>
</evidence>
<dbReference type="Gene3D" id="1.20.5.170">
    <property type="match status" value="1"/>
</dbReference>
<dbReference type="AlphaFoldDB" id="G7YUZ6"/>
<dbReference type="GO" id="GO:0000977">
    <property type="term" value="F:RNA polymerase II transcription regulatory region sequence-specific DNA binding"/>
    <property type="evidence" value="ECO:0007669"/>
    <property type="project" value="TreeGrafter"/>
</dbReference>
<dbReference type="Proteomes" id="UP000008909">
    <property type="component" value="Unassembled WGS sequence"/>
</dbReference>
<protein>
    <submittedName>
        <fullName evidence="1">UPF0474 protein CG13624</fullName>
    </submittedName>
</protein>
<reference evidence="1" key="1">
    <citation type="journal article" date="2011" name="Genome Biol.">
        <title>The draft genome of the carcinogenic human liver fluke Clonorchis sinensis.</title>
        <authorList>
            <person name="Wang X."/>
            <person name="Chen W."/>
            <person name="Huang Y."/>
            <person name="Sun J."/>
            <person name="Men J."/>
            <person name="Liu H."/>
            <person name="Luo F."/>
            <person name="Guo L."/>
            <person name="Lv X."/>
            <person name="Deng C."/>
            <person name="Zhou C."/>
            <person name="Fan Y."/>
            <person name="Li X."/>
            <person name="Huang L."/>
            <person name="Hu Y."/>
            <person name="Liang C."/>
            <person name="Hu X."/>
            <person name="Xu J."/>
            <person name="Yu X."/>
        </authorList>
    </citation>
    <scope>NUCLEOTIDE SEQUENCE [LARGE SCALE GENOMIC DNA]</scope>
    <source>
        <strain evidence="1">Henan</strain>
    </source>
</reference>
<dbReference type="InterPro" id="IPR046347">
    <property type="entry name" value="bZIP_sf"/>
</dbReference>
<keyword evidence="2" id="KW-1185">Reference proteome</keyword>
<proteinExistence type="predicted"/>
<evidence type="ECO:0000313" key="1">
    <source>
        <dbReference type="EMBL" id="GAA56776.1"/>
    </source>
</evidence>